<gene>
    <name evidence="1" type="ORF">WN944_026869</name>
</gene>
<dbReference type="AlphaFoldDB" id="A0AAP0LJQ2"/>
<evidence type="ECO:0000313" key="1">
    <source>
        <dbReference type="EMBL" id="KAK9174865.1"/>
    </source>
</evidence>
<organism evidence="1 2">
    <name type="scientific">Citrus x changshan-huyou</name>
    <dbReference type="NCBI Taxonomy" id="2935761"/>
    <lineage>
        <taxon>Eukaryota</taxon>
        <taxon>Viridiplantae</taxon>
        <taxon>Streptophyta</taxon>
        <taxon>Embryophyta</taxon>
        <taxon>Tracheophyta</taxon>
        <taxon>Spermatophyta</taxon>
        <taxon>Magnoliopsida</taxon>
        <taxon>eudicotyledons</taxon>
        <taxon>Gunneridae</taxon>
        <taxon>Pentapetalae</taxon>
        <taxon>rosids</taxon>
        <taxon>malvids</taxon>
        <taxon>Sapindales</taxon>
        <taxon>Rutaceae</taxon>
        <taxon>Aurantioideae</taxon>
        <taxon>Citrus</taxon>
    </lineage>
</organism>
<comment type="caution">
    <text evidence="1">The sequence shown here is derived from an EMBL/GenBank/DDBJ whole genome shotgun (WGS) entry which is preliminary data.</text>
</comment>
<name>A0AAP0LJQ2_9ROSI</name>
<sequence>MEVEKSSAAIPIVDEMEVAKLGNVTSKRLGATTLMWKDRLLTAAKRDYLWEMRHQCLRIDSCWCAAERWLLITERDN</sequence>
<keyword evidence="2" id="KW-1185">Reference proteome</keyword>
<proteinExistence type="predicted"/>
<reference evidence="1 2" key="1">
    <citation type="submission" date="2024-05" db="EMBL/GenBank/DDBJ databases">
        <title>Haplotype-resolved chromosome-level genome assembly of Huyou (Citrus changshanensis).</title>
        <authorList>
            <person name="Miao C."/>
            <person name="Chen W."/>
            <person name="Wu Y."/>
            <person name="Wang L."/>
            <person name="Zhao S."/>
            <person name="Grierson D."/>
            <person name="Xu C."/>
            <person name="Chen K."/>
        </authorList>
    </citation>
    <scope>NUCLEOTIDE SEQUENCE [LARGE SCALE GENOMIC DNA]</scope>
    <source>
        <strain evidence="1">01-14</strain>
        <tissue evidence="1">Leaf</tissue>
    </source>
</reference>
<dbReference type="Proteomes" id="UP001428341">
    <property type="component" value="Unassembled WGS sequence"/>
</dbReference>
<evidence type="ECO:0000313" key="2">
    <source>
        <dbReference type="Proteomes" id="UP001428341"/>
    </source>
</evidence>
<dbReference type="EMBL" id="JBCGBO010000025">
    <property type="protein sequence ID" value="KAK9174865.1"/>
    <property type="molecule type" value="Genomic_DNA"/>
</dbReference>
<accession>A0AAP0LJQ2</accession>
<protein>
    <submittedName>
        <fullName evidence="1">Uncharacterized protein</fullName>
    </submittedName>
</protein>